<name>A0ABP5JR62_9ACTN</name>
<organism evidence="2 3">
    <name type="scientific">Nocardioides bigeumensis</name>
    <dbReference type="NCBI Taxonomy" id="433657"/>
    <lineage>
        <taxon>Bacteria</taxon>
        <taxon>Bacillati</taxon>
        <taxon>Actinomycetota</taxon>
        <taxon>Actinomycetes</taxon>
        <taxon>Propionibacteriales</taxon>
        <taxon>Nocardioidaceae</taxon>
        <taxon>Nocardioides</taxon>
    </lineage>
</organism>
<feature type="domain" description="NADP-dependent oxidoreductase" evidence="1">
    <location>
        <begin position="15"/>
        <end position="313"/>
    </location>
</feature>
<protein>
    <submittedName>
        <fullName evidence="2">Aldo/keto reductase</fullName>
    </submittedName>
</protein>
<sequence length="315" mass="33216">MDQRHVGSTGLKVSRLGLGTMTWGRDTDEHEAREQLTSFVSAGGTLVDTAAGYGDGDAEALLGSFIGSVVPRDQLVIATKAGISRRTGERVTNTSRGYLLPTLDASLKRLGVDHVDLWQVHVWTDSTPVEETLAALDAAVTTGRAAYVGISNYSGWQTAQAATWQRAVPGRTPLASTQVEYSLLDRGIEAEVLPACAALGLGVLPWSPLGRGVLTGKYRTGTPSDSRGASSTFSSFVGAYLDDRSNRIVDAVARAAEGLDWTPLEVALAWVRDRPGVTAPIVGARTAAQLKAALGVEELTLPSEIVDALDDVSEA</sequence>
<keyword evidence="3" id="KW-1185">Reference proteome</keyword>
<dbReference type="EMBL" id="BAAAQQ010000002">
    <property type="protein sequence ID" value="GAA2118986.1"/>
    <property type="molecule type" value="Genomic_DNA"/>
</dbReference>
<dbReference type="RefSeq" id="WP_344302676.1">
    <property type="nucleotide sequence ID" value="NZ_BAAAQQ010000002.1"/>
</dbReference>
<accession>A0ABP5JR62</accession>
<dbReference type="InterPro" id="IPR050523">
    <property type="entry name" value="AKR_Detox_Biosynth"/>
</dbReference>
<dbReference type="PANTHER" id="PTHR43364:SF18">
    <property type="entry name" value="OXIDOREDUCTASE"/>
    <property type="match status" value="1"/>
</dbReference>
<evidence type="ECO:0000313" key="3">
    <source>
        <dbReference type="Proteomes" id="UP001500575"/>
    </source>
</evidence>
<dbReference type="Pfam" id="PF00248">
    <property type="entry name" value="Aldo_ket_red"/>
    <property type="match status" value="1"/>
</dbReference>
<proteinExistence type="predicted"/>
<reference evidence="3" key="1">
    <citation type="journal article" date="2019" name="Int. J. Syst. Evol. Microbiol.">
        <title>The Global Catalogue of Microorganisms (GCM) 10K type strain sequencing project: providing services to taxonomists for standard genome sequencing and annotation.</title>
        <authorList>
            <consortium name="The Broad Institute Genomics Platform"/>
            <consortium name="The Broad Institute Genome Sequencing Center for Infectious Disease"/>
            <person name="Wu L."/>
            <person name="Ma J."/>
        </authorList>
    </citation>
    <scope>NUCLEOTIDE SEQUENCE [LARGE SCALE GENOMIC DNA]</scope>
    <source>
        <strain evidence="3">JCM 16021</strain>
    </source>
</reference>
<dbReference type="PANTHER" id="PTHR43364">
    <property type="entry name" value="NADH-SPECIFIC METHYLGLYOXAL REDUCTASE-RELATED"/>
    <property type="match status" value="1"/>
</dbReference>
<dbReference type="SUPFAM" id="SSF51430">
    <property type="entry name" value="NAD(P)-linked oxidoreductase"/>
    <property type="match status" value="1"/>
</dbReference>
<dbReference type="Gene3D" id="3.20.20.100">
    <property type="entry name" value="NADP-dependent oxidoreductase domain"/>
    <property type="match status" value="1"/>
</dbReference>
<dbReference type="InterPro" id="IPR023210">
    <property type="entry name" value="NADP_OxRdtase_dom"/>
</dbReference>
<evidence type="ECO:0000313" key="2">
    <source>
        <dbReference type="EMBL" id="GAA2118986.1"/>
    </source>
</evidence>
<gene>
    <name evidence="2" type="ORF">GCM10009843_11430</name>
</gene>
<dbReference type="InterPro" id="IPR036812">
    <property type="entry name" value="NAD(P)_OxRdtase_dom_sf"/>
</dbReference>
<comment type="caution">
    <text evidence="2">The sequence shown here is derived from an EMBL/GenBank/DDBJ whole genome shotgun (WGS) entry which is preliminary data.</text>
</comment>
<dbReference type="Proteomes" id="UP001500575">
    <property type="component" value="Unassembled WGS sequence"/>
</dbReference>
<evidence type="ECO:0000259" key="1">
    <source>
        <dbReference type="Pfam" id="PF00248"/>
    </source>
</evidence>